<reference evidence="2 3" key="1">
    <citation type="journal article" date="2021" name="Nat. Plants">
        <title>The Taxus genome provides insights into paclitaxel biosynthesis.</title>
        <authorList>
            <person name="Xiong X."/>
            <person name="Gou J."/>
            <person name="Liao Q."/>
            <person name="Li Y."/>
            <person name="Zhou Q."/>
            <person name="Bi G."/>
            <person name="Li C."/>
            <person name="Du R."/>
            <person name="Wang X."/>
            <person name="Sun T."/>
            <person name="Guo L."/>
            <person name="Liang H."/>
            <person name="Lu P."/>
            <person name="Wu Y."/>
            <person name="Zhang Z."/>
            <person name="Ro D.K."/>
            <person name="Shang Y."/>
            <person name="Huang S."/>
            <person name="Yan J."/>
        </authorList>
    </citation>
    <scope>NUCLEOTIDE SEQUENCE [LARGE SCALE GENOMIC DNA]</scope>
    <source>
        <strain evidence="2">Ta-2019</strain>
    </source>
</reference>
<proteinExistence type="predicted"/>
<dbReference type="Proteomes" id="UP000824469">
    <property type="component" value="Unassembled WGS sequence"/>
</dbReference>
<feature type="region of interest" description="Disordered" evidence="1">
    <location>
        <begin position="1"/>
        <end position="22"/>
    </location>
</feature>
<protein>
    <submittedName>
        <fullName evidence="2">Uncharacterized protein</fullName>
    </submittedName>
</protein>
<evidence type="ECO:0000256" key="1">
    <source>
        <dbReference type="SAM" id="MobiDB-lite"/>
    </source>
</evidence>
<evidence type="ECO:0000313" key="3">
    <source>
        <dbReference type="Proteomes" id="UP000824469"/>
    </source>
</evidence>
<dbReference type="EMBL" id="JAHRHJ020000001">
    <property type="protein sequence ID" value="KAH9329828.1"/>
    <property type="molecule type" value="Genomic_DNA"/>
</dbReference>
<organism evidence="2 3">
    <name type="scientific">Taxus chinensis</name>
    <name type="common">Chinese yew</name>
    <name type="synonym">Taxus wallichiana var. chinensis</name>
    <dbReference type="NCBI Taxonomy" id="29808"/>
    <lineage>
        <taxon>Eukaryota</taxon>
        <taxon>Viridiplantae</taxon>
        <taxon>Streptophyta</taxon>
        <taxon>Embryophyta</taxon>
        <taxon>Tracheophyta</taxon>
        <taxon>Spermatophyta</taxon>
        <taxon>Pinopsida</taxon>
        <taxon>Pinidae</taxon>
        <taxon>Conifers II</taxon>
        <taxon>Cupressales</taxon>
        <taxon>Taxaceae</taxon>
        <taxon>Taxus</taxon>
    </lineage>
</organism>
<sequence length="157" mass="18235">SEKHDKAQKEKDPELTKGEEIKREMEVDQTMILEKSNLINLNMEVDEENEKVYIHLTTSTEEEMEKITPFPHQELITKNSSLELHKMRQGKSKDIMESIARDLNQDKEFADIEEVTPKIAQQLDFDKGKEEGEITPTIKKSLSECDKDGFIIVRSKK</sequence>
<gene>
    <name evidence="2" type="ORF">KI387_001936</name>
</gene>
<evidence type="ECO:0000313" key="2">
    <source>
        <dbReference type="EMBL" id="KAH9329828.1"/>
    </source>
</evidence>
<comment type="caution">
    <text evidence="2">The sequence shown here is derived from an EMBL/GenBank/DDBJ whole genome shotgun (WGS) entry which is preliminary data.</text>
</comment>
<feature type="non-terminal residue" evidence="2">
    <location>
        <position position="1"/>
    </location>
</feature>
<name>A0AA38GVI6_TAXCH</name>
<dbReference type="AlphaFoldDB" id="A0AA38GVI6"/>
<accession>A0AA38GVI6</accession>
<keyword evidence="3" id="KW-1185">Reference proteome</keyword>